<dbReference type="KEGG" id="tti:THITH_06635"/>
<dbReference type="InterPro" id="IPR006015">
    <property type="entry name" value="Universal_stress_UspA"/>
</dbReference>
<dbReference type="AlphaFoldDB" id="W0DSQ6"/>
<comment type="similarity">
    <text evidence="1">Belongs to the universal stress protein A family.</text>
</comment>
<dbReference type="HOGENOM" id="CLU_049301_2_0_6"/>
<dbReference type="CDD" id="cd00293">
    <property type="entry name" value="USP-like"/>
    <property type="match status" value="2"/>
</dbReference>
<keyword evidence="4" id="KW-1185">Reference proteome</keyword>
<evidence type="ECO:0000259" key="2">
    <source>
        <dbReference type="Pfam" id="PF00582"/>
    </source>
</evidence>
<dbReference type="PRINTS" id="PR01438">
    <property type="entry name" value="UNVRSLSTRESS"/>
</dbReference>
<evidence type="ECO:0000313" key="3">
    <source>
        <dbReference type="EMBL" id="AHF00019.1"/>
    </source>
</evidence>
<dbReference type="InterPro" id="IPR006016">
    <property type="entry name" value="UspA"/>
</dbReference>
<dbReference type="PANTHER" id="PTHR46268:SF6">
    <property type="entry name" value="UNIVERSAL STRESS PROTEIN UP12"/>
    <property type="match status" value="1"/>
</dbReference>
<dbReference type="Gene3D" id="3.40.50.620">
    <property type="entry name" value="HUPs"/>
    <property type="match status" value="2"/>
</dbReference>
<dbReference type="Pfam" id="PF00582">
    <property type="entry name" value="Usp"/>
    <property type="match status" value="2"/>
</dbReference>
<dbReference type="PANTHER" id="PTHR46268">
    <property type="entry name" value="STRESS RESPONSE PROTEIN NHAX"/>
    <property type="match status" value="1"/>
</dbReference>
<dbReference type="STRING" id="713585.THITH_06635"/>
<proteinExistence type="inferred from homology"/>
<protein>
    <recommendedName>
        <fullName evidence="2">UspA domain-containing protein</fullName>
    </recommendedName>
</protein>
<evidence type="ECO:0000256" key="1">
    <source>
        <dbReference type="ARBA" id="ARBA00008791"/>
    </source>
</evidence>
<dbReference type="Proteomes" id="UP000005289">
    <property type="component" value="Chromosome"/>
</dbReference>
<name>W0DSQ6_9GAMM</name>
<evidence type="ECO:0000313" key="4">
    <source>
        <dbReference type="Proteomes" id="UP000005289"/>
    </source>
</evidence>
<organism evidence="3 4">
    <name type="scientific">Thioalkalivibrio paradoxus ARh 1</name>
    <dbReference type="NCBI Taxonomy" id="713585"/>
    <lineage>
        <taxon>Bacteria</taxon>
        <taxon>Pseudomonadati</taxon>
        <taxon>Pseudomonadota</taxon>
        <taxon>Gammaproteobacteria</taxon>
        <taxon>Chromatiales</taxon>
        <taxon>Ectothiorhodospiraceae</taxon>
        <taxon>Thioalkalivibrio</taxon>
    </lineage>
</organism>
<sequence length="299" mass="32320">MHGIRAWIANAQGWRRWPCRVGLEERMFEHILVAVDFSPAWQRLQTQPERLRSLGCNRLTLVHVRGGARDEEEAERDEGAAKQLDEAAATLQGKGFELDTVVGTGPVVEELVRVAQERGAGVILAGAHGHRTLDDLLLGCTAQDLIRGADRPVLLAPTDPSVELPAVPVSRLLLATDGSPAAGGAEAVFLELLRHCDSAVVVSVGGWVDQREYAAERQAIEDHVSALAERAGKHDFDAELLGRGRPSAEIARVAQEHDVDLVILGRRGHSLLAERLLGSTAEAVCQQARRLTLVVPDNG</sequence>
<accession>W0DSQ6</accession>
<feature type="domain" description="UspA" evidence="2">
    <location>
        <begin position="171"/>
        <end position="296"/>
    </location>
</feature>
<feature type="domain" description="UspA" evidence="2">
    <location>
        <begin position="27"/>
        <end position="156"/>
    </location>
</feature>
<reference evidence="3 4" key="1">
    <citation type="submission" date="2013-12" db="EMBL/GenBank/DDBJ databases">
        <authorList>
            <consortium name="DOE Joint Genome Institute"/>
            <person name="Muyzer G."/>
            <person name="Huntemann M."/>
            <person name="Han J."/>
            <person name="Chen A."/>
            <person name="Kyrpides N."/>
            <person name="Mavromatis K."/>
            <person name="Markowitz V."/>
            <person name="Palaniappan K."/>
            <person name="Ivanova N."/>
            <person name="Schaumberg A."/>
            <person name="Pati A."/>
            <person name="Liolios K."/>
            <person name="Nordberg H.P."/>
            <person name="Cantor M.N."/>
            <person name="Hua S.X."/>
            <person name="Woyke T."/>
        </authorList>
    </citation>
    <scope>NUCLEOTIDE SEQUENCE [LARGE SCALE GENOMIC DNA]</scope>
    <source>
        <strain evidence="3 4">ARh 1</strain>
    </source>
</reference>
<gene>
    <name evidence="3" type="ORF">THITH_06635</name>
</gene>
<dbReference type="EMBL" id="CP007029">
    <property type="protein sequence ID" value="AHF00019.1"/>
    <property type="molecule type" value="Genomic_DNA"/>
</dbReference>
<dbReference type="SUPFAM" id="SSF52402">
    <property type="entry name" value="Adenine nucleotide alpha hydrolases-like"/>
    <property type="match status" value="2"/>
</dbReference>
<dbReference type="InterPro" id="IPR014729">
    <property type="entry name" value="Rossmann-like_a/b/a_fold"/>
</dbReference>